<comment type="caution">
    <text evidence="2">The sequence shown here is derived from an EMBL/GenBank/DDBJ whole genome shotgun (WGS) entry which is preliminary data.</text>
</comment>
<evidence type="ECO:0000313" key="3">
    <source>
        <dbReference type="Proteomes" id="UP000275408"/>
    </source>
</evidence>
<protein>
    <submittedName>
        <fullName evidence="2">Uncharacterized protein</fullName>
    </submittedName>
</protein>
<dbReference type="EMBL" id="RCHS01000150">
    <property type="protein sequence ID" value="RMX60435.1"/>
    <property type="molecule type" value="Genomic_DNA"/>
</dbReference>
<feature type="region of interest" description="Disordered" evidence="1">
    <location>
        <begin position="76"/>
        <end position="99"/>
    </location>
</feature>
<gene>
    <name evidence="2" type="ORF">pdam_00017779</name>
</gene>
<dbReference type="AlphaFoldDB" id="A0A3M6V3E1"/>
<keyword evidence="3" id="KW-1185">Reference proteome</keyword>
<sequence length="126" mass="14244">MRDLHSCPTDVENYHCNRVIKKWEPFGAIFCACKARTEDERPRDCHENRAKQMPSLSLTVRREAFNDDSIAADAHKRRKNSIGALSDEEEKSSVRGGKSDNFVEVYDEVSEPNSGAQVVEDMARGV</sequence>
<name>A0A3M6V3E1_POCDA</name>
<dbReference type="Proteomes" id="UP000275408">
    <property type="component" value="Unassembled WGS sequence"/>
</dbReference>
<evidence type="ECO:0000256" key="1">
    <source>
        <dbReference type="SAM" id="MobiDB-lite"/>
    </source>
</evidence>
<reference evidence="2 3" key="1">
    <citation type="journal article" date="2018" name="Sci. Rep.">
        <title>Comparative analysis of the Pocillopora damicornis genome highlights role of immune system in coral evolution.</title>
        <authorList>
            <person name="Cunning R."/>
            <person name="Bay R.A."/>
            <person name="Gillette P."/>
            <person name="Baker A.C."/>
            <person name="Traylor-Knowles N."/>
        </authorList>
    </citation>
    <scope>NUCLEOTIDE SEQUENCE [LARGE SCALE GENOMIC DNA]</scope>
    <source>
        <strain evidence="2">RSMAS</strain>
        <tissue evidence="2">Whole animal</tissue>
    </source>
</reference>
<accession>A0A3M6V3E1</accession>
<organism evidence="2 3">
    <name type="scientific">Pocillopora damicornis</name>
    <name type="common">Cauliflower coral</name>
    <name type="synonym">Millepora damicornis</name>
    <dbReference type="NCBI Taxonomy" id="46731"/>
    <lineage>
        <taxon>Eukaryota</taxon>
        <taxon>Metazoa</taxon>
        <taxon>Cnidaria</taxon>
        <taxon>Anthozoa</taxon>
        <taxon>Hexacorallia</taxon>
        <taxon>Scleractinia</taxon>
        <taxon>Astrocoeniina</taxon>
        <taxon>Pocilloporidae</taxon>
        <taxon>Pocillopora</taxon>
    </lineage>
</organism>
<proteinExistence type="predicted"/>
<evidence type="ECO:0000313" key="2">
    <source>
        <dbReference type="EMBL" id="RMX60435.1"/>
    </source>
</evidence>